<evidence type="ECO:0000313" key="1">
    <source>
        <dbReference type="EMBL" id="KAF7337088.1"/>
    </source>
</evidence>
<gene>
    <name evidence="1" type="ORF">MVEN_02146000</name>
</gene>
<sequence length="485" mass="54465">MDGEACGDNDFPTNHPEITSHGGAIFSDSHSFTIVDGTFTNIMNNCASTVPSDFRIIPLGDIDLQRELRVKSGKVYRQPQIQGRRVYSAKIDSRMSNVTVVLYNGDGAEAAWRRGIAKYIHPSIVQIWGAASSNNIHATIFHDELVPFQDFLDLYNRSHFVTVHIKTYCTAEFMAAREYLSSTSQHKLSKLGCTFWIRRSTGRLCVDLQPGGFMFFWQSMTNVNGPEIFYSDGIKSLNIPAEEVMIIDSLTLQQYHTVCSWELSRFRWISISSLIPVNLGAVISCSSGRRLEDLVEIASLYNVEPRFCRWKMAGKPIADVTKNDWTRLDSPSSGTVICLEVRHRHSEAWLGQANHIFNRLQISSDLQDYVVLDAISFELTISAPSADPPKGIPIPLPDCPAYWSLDPSGAERLSTEEAVELGFPSMRLLMRLGVWSWNGNVYATLRQFHQAKGFDPESQDIARHLGLPLYQLSSEMNFLPVLNGS</sequence>
<comment type="caution">
    <text evidence="1">The sequence shown here is derived from an EMBL/GenBank/DDBJ whole genome shotgun (WGS) entry which is preliminary data.</text>
</comment>
<evidence type="ECO:0000313" key="2">
    <source>
        <dbReference type="Proteomes" id="UP000620124"/>
    </source>
</evidence>
<dbReference type="EMBL" id="JACAZI010000022">
    <property type="protein sequence ID" value="KAF7337088.1"/>
    <property type="molecule type" value="Genomic_DNA"/>
</dbReference>
<reference evidence="1" key="1">
    <citation type="submission" date="2020-05" db="EMBL/GenBank/DDBJ databases">
        <title>Mycena genomes resolve the evolution of fungal bioluminescence.</title>
        <authorList>
            <person name="Tsai I.J."/>
        </authorList>
    </citation>
    <scope>NUCLEOTIDE SEQUENCE</scope>
    <source>
        <strain evidence="1">CCC161011</strain>
    </source>
</reference>
<dbReference type="Proteomes" id="UP000620124">
    <property type="component" value="Unassembled WGS sequence"/>
</dbReference>
<dbReference type="AlphaFoldDB" id="A0A8H6X9R6"/>
<proteinExistence type="predicted"/>
<organism evidence="1 2">
    <name type="scientific">Mycena venus</name>
    <dbReference type="NCBI Taxonomy" id="2733690"/>
    <lineage>
        <taxon>Eukaryota</taxon>
        <taxon>Fungi</taxon>
        <taxon>Dikarya</taxon>
        <taxon>Basidiomycota</taxon>
        <taxon>Agaricomycotina</taxon>
        <taxon>Agaricomycetes</taxon>
        <taxon>Agaricomycetidae</taxon>
        <taxon>Agaricales</taxon>
        <taxon>Marasmiineae</taxon>
        <taxon>Mycenaceae</taxon>
        <taxon>Mycena</taxon>
    </lineage>
</organism>
<protein>
    <submittedName>
        <fullName evidence="1">Uncharacterized protein</fullName>
    </submittedName>
</protein>
<name>A0A8H6X9R6_9AGAR</name>
<accession>A0A8H6X9R6</accession>
<dbReference type="OrthoDB" id="3029173at2759"/>
<keyword evidence="2" id="KW-1185">Reference proteome</keyword>